<protein>
    <submittedName>
        <fullName evidence="3">FecR domain-containing protein</fullName>
    </submittedName>
</protein>
<dbReference type="GO" id="GO:0016989">
    <property type="term" value="F:sigma factor antagonist activity"/>
    <property type="evidence" value="ECO:0007669"/>
    <property type="project" value="TreeGrafter"/>
</dbReference>
<dbReference type="PANTHER" id="PTHR30273:SF2">
    <property type="entry name" value="PROTEIN FECR"/>
    <property type="match status" value="1"/>
</dbReference>
<dbReference type="RefSeq" id="WP_220165653.1">
    <property type="nucleotide sequence ID" value="NZ_CP080507.1"/>
</dbReference>
<evidence type="ECO:0000313" key="3">
    <source>
        <dbReference type="EMBL" id="QYM80447.1"/>
    </source>
</evidence>
<accession>A0A8F9TZN0</accession>
<evidence type="ECO:0000259" key="2">
    <source>
        <dbReference type="Pfam" id="PF16220"/>
    </source>
</evidence>
<keyword evidence="4" id="KW-1185">Reference proteome</keyword>
<organism evidence="3 4">
    <name type="scientific">Horticoccus luteus</name>
    <dbReference type="NCBI Taxonomy" id="2862869"/>
    <lineage>
        <taxon>Bacteria</taxon>
        <taxon>Pseudomonadati</taxon>
        <taxon>Verrucomicrobiota</taxon>
        <taxon>Opitutia</taxon>
        <taxon>Opitutales</taxon>
        <taxon>Opitutaceae</taxon>
        <taxon>Horticoccus</taxon>
    </lineage>
</organism>
<feature type="domain" description="FecR protein" evidence="1">
    <location>
        <begin position="133"/>
        <end position="213"/>
    </location>
</feature>
<sequence length="336" mass="36637">MNEDRQGSADRERRRIDFAAAKWAVLHDRGLTAREQDEFLQWLACDRRHSEAFRRQQATWCELDALAQWRPEHSVQPNPGLLEERAGRGPGRWIALALAASVACGLTAWHFRASPPPGVPVAEATALNYERRVLNDGSVVELNRGATIEAHYTPGEREISLVRGEAFFKVAKNPLRPFIVRANGIAVQAVGTAFNVRLVDGAVDVLVTEGRVKIANGDASDQNPPLLVAAGEHTLVPVRGHGPVAVAKASATEISQALAWQPQMLDFSSTPLGDMVAEFNRHNRVQIVIADPTLAHLAIVGAVRSDNVDGFVRLLETAAGVRAERSTTTIVLTRSR</sequence>
<name>A0A8F9TZN0_9BACT</name>
<evidence type="ECO:0000259" key="1">
    <source>
        <dbReference type="Pfam" id="PF04773"/>
    </source>
</evidence>
<gene>
    <name evidence="3" type="ORF">K0B96_07530</name>
</gene>
<dbReference type="InterPro" id="IPR032623">
    <property type="entry name" value="FecR_N"/>
</dbReference>
<dbReference type="Proteomes" id="UP000825051">
    <property type="component" value="Chromosome"/>
</dbReference>
<dbReference type="AlphaFoldDB" id="A0A8F9TZN0"/>
<dbReference type="PANTHER" id="PTHR30273">
    <property type="entry name" value="PERIPLASMIC SIGNAL SENSOR AND SIGMA FACTOR ACTIVATOR FECR-RELATED"/>
    <property type="match status" value="1"/>
</dbReference>
<proteinExistence type="predicted"/>
<dbReference type="KEGG" id="ole:K0B96_07530"/>
<dbReference type="PIRSF" id="PIRSF018266">
    <property type="entry name" value="FecR"/>
    <property type="match status" value="1"/>
</dbReference>
<dbReference type="Pfam" id="PF16220">
    <property type="entry name" value="DUF4880"/>
    <property type="match status" value="1"/>
</dbReference>
<dbReference type="EMBL" id="CP080507">
    <property type="protein sequence ID" value="QYM80447.1"/>
    <property type="molecule type" value="Genomic_DNA"/>
</dbReference>
<reference evidence="3" key="1">
    <citation type="submission" date="2021-08" db="EMBL/GenBank/DDBJ databases">
        <title>Genome of a novel bacterium of the phylum Verrucomicrobia, Oleiharenicola sp. KSB-15.</title>
        <authorList>
            <person name="Chung J.-H."/>
            <person name="Ahn J.-H."/>
            <person name="Yoon Y."/>
            <person name="Kim D.-Y."/>
            <person name="An S.-H."/>
            <person name="Park I."/>
            <person name="Yeon J."/>
        </authorList>
    </citation>
    <scope>NUCLEOTIDE SEQUENCE</scope>
    <source>
        <strain evidence="3">KSB-15</strain>
    </source>
</reference>
<evidence type="ECO:0000313" key="4">
    <source>
        <dbReference type="Proteomes" id="UP000825051"/>
    </source>
</evidence>
<feature type="domain" description="FecR N-terminal" evidence="2">
    <location>
        <begin position="19"/>
        <end position="58"/>
    </location>
</feature>
<dbReference type="Pfam" id="PF04773">
    <property type="entry name" value="FecR"/>
    <property type="match status" value="1"/>
</dbReference>
<dbReference type="InterPro" id="IPR006860">
    <property type="entry name" value="FecR"/>
</dbReference>
<dbReference type="InterPro" id="IPR012373">
    <property type="entry name" value="Ferrdict_sens_TM"/>
</dbReference>
<dbReference type="Gene3D" id="2.60.120.1440">
    <property type="match status" value="1"/>
</dbReference>
<dbReference type="Gene3D" id="3.55.50.30">
    <property type="match status" value="1"/>
</dbReference>